<protein>
    <submittedName>
        <fullName evidence="2">GGDEF domain-containing protein</fullName>
    </submittedName>
</protein>
<dbReference type="InterPro" id="IPR000160">
    <property type="entry name" value="GGDEF_dom"/>
</dbReference>
<dbReference type="InterPro" id="IPR052163">
    <property type="entry name" value="DGC-Regulatory_Protein"/>
</dbReference>
<organism evidence="2 3">
    <name type="scientific">Sphingomonas arvum</name>
    <dbReference type="NCBI Taxonomy" id="2992113"/>
    <lineage>
        <taxon>Bacteria</taxon>
        <taxon>Pseudomonadati</taxon>
        <taxon>Pseudomonadota</taxon>
        <taxon>Alphaproteobacteria</taxon>
        <taxon>Sphingomonadales</taxon>
        <taxon>Sphingomonadaceae</taxon>
        <taxon>Sphingomonas</taxon>
    </lineage>
</organism>
<dbReference type="Proteomes" id="UP001526246">
    <property type="component" value="Unassembled WGS sequence"/>
</dbReference>
<dbReference type="SMART" id="SM00267">
    <property type="entry name" value="GGDEF"/>
    <property type="match status" value="1"/>
</dbReference>
<dbReference type="Pfam" id="PF00990">
    <property type="entry name" value="GGDEF"/>
    <property type="match status" value="1"/>
</dbReference>
<dbReference type="Gene3D" id="3.30.70.270">
    <property type="match status" value="1"/>
</dbReference>
<evidence type="ECO:0000313" key="3">
    <source>
        <dbReference type="Proteomes" id="UP001526246"/>
    </source>
</evidence>
<accession>A0ABT3JB76</accession>
<dbReference type="CDD" id="cd01949">
    <property type="entry name" value="GGDEF"/>
    <property type="match status" value="1"/>
</dbReference>
<evidence type="ECO:0000313" key="2">
    <source>
        <dbReference type="EMBL" id="MCW3796276.1"/>
    </source>
</evidence>
<comment type="caution">
    <text evidence="2">The sequence shown here is derived from an EMBL/GenBank/DDBJ whole genome shotgun (WGS) entry which is preliminary data.</text>
</comment>
<dbReference type="PANTHER" id="PTHR46663">
    <property type="entry name" value="DIGUANYLATE CYCLASE DGCT-RELATED"/>
    <property type="match status" value="1"/>
</dbReference>
<evidence type="ECO:0000259" key="1">
    <source>
        <dbReference type="PROSITE" id="PS50887"/>
    </source>
</evidence>
<name>A0ABT3JB76_9SPHN</name>
<keyword evidence="3" id="KW-1185">Reference proteome</keyword>
<reference evidence="2 3" key="1">
    <citation type="submission" date="2022-10" db="EMBL/GenBank/DDBJ databases">
        <title>Sphingomonas sp.</title>
        <authorList>
            <person name="Jin C."/>
        </authorList>
    </citation>
    <scope>NUCLEOTIDE SEQUENCE [LARGE SCALE GENOMIC DNA]</scope>
    <source>
        <strain evidence="2 3">BN140010</strain>
    </source>
</reference>
<dbReference type="RefSeq" id="WP_264880035.1">
    <property type="nucleotide sequence ID" value="NZ_JAPDOB010000001.1"/>
</dbReference>
<dbReference type="InterPro" id="IPR043128">
    <property type="entry name" value="Rev_trsase/Diguanyl_cyclase"/>
</dbReference>
<gene>
    <name evidence="2" type="ORF">OMW55_00430</name>
</gene>
<sequence length="190" mass="20455">MADVLSADPKSLLDEIGRLRAEVVGLRAQIEDLDRLAHYDSLVPLLNRRGFVRQLEKLIDRTNRYGDGGAMLFIDVDGLKMVNDSFGHHAGDAALVHVAKLLLGGVRQSDCVARFGGDEFAILLERTDADQASDTAARLVDLIAGTDFGHDGHAIPLSAAIGIAIIEPGDLAEQVLIRADRAMYEEKAAA</sequence>
<dbReference type="SUPFAM" id="SSF55073">
    <property type="entry name" value="Nucleotide cyclase"/>
    <property type="match status" value="1"/>
</dbReference>
<dbReference type="NCBIfam" id="TIGR00254">
    <property type="entry name" value="GGDEF"/>
    <property type="match status" value="1"/>
</dbReference>
<dbReference type="InterPro" id="IPR029787">
    <property type="entry name" value="Nucleotide_cyclase"/>
</dbReference>
<dbReference type="PROSITE" id="PS50887">
    <property type="entry name" value="GGDEF"/>
    <property type="match status" value="1"/>
</dbReference>
<dbReference type="EMBL" id="JAPDOB010000001">
    <property type="protein sequence ID" value="MCW3796276.1"/>
    <property type="molecule type" value="Genomic_DNA"/>
</dbReference>
<proteinExistence type="predicted"/>
<dbReference type="PANTHER" id="PTHR46663:SF4">
    <property type="entry name" value="DIGUANYLATE CYCLASE DGCT-RELATED"/>
    <property type="match status" value="1"/>
</dbReference>
<feature type="domain" description="GGDEF" evidence="1">
    <location>
        <begin position="67"/>
        <end position="190"/>
    </location>
</feature>